<feature type="domain" description="Peptidase S8/S53" evidence="4">
    <location>
        <begin position="1"/>
        <end position="69"/>
    </location>
</feature>
<organism evidence="5">
    <name type="scientific">Sesamum latifolium</name>
    <dbReference type="NCBI Taxonomy" id="2727402"/>
    <lineage>
        <taxon>Eukaryota</taxon>
        <taxon>Viridiplantae</taxon>
        <taxon>Streptophyta</taxon>
        <taxon>Embryophyta</taxon>
        <taxon>Tracheophyta</taxon>
        <taxon>Spermatophyta</taxon>
        <taxon>Magnoliopsida</taxon>
        <taxon>eudicotyledons</taxon>
        <taxon>Gunneridae</taxon>
        <taxon>Pentapetalae</taxon>
        <taxon>asterids</taxon>
        <taxon>lamiids</taxon>
        <taxon>Lamiales</taxon>
        <taxon>Pedaliaceae</taxon>
        <taxon>Sesamum</taxon>
    </lineage>
</organism>
<gene>
    <name evidence="5" type="ORF">Slati_4576800</name>
</gene>
<comment type="similarity">
    <text evidence="1">Belongs to the peptidase S8 family.</text>
</comment>
<dbReference type="InterPro" id="IPR000209">
    <property type="entry name" value="Peptidase_S8/S53_dom"/>
</dbReference>
<protein>
    <submittedName>
        <fullName evidence="5">CO(2)-response secreted protease</fullName>
    </submittedName>
</protein>
<evidence type="ECO:0000256" key="3">
    <source>
        <dbReference type="SAM" id="MobiDB-lite"/>
    </source>
</evidence>
<keyword evidence="2" id="KW-0732">Signal</keyword>
<dbReference type="Pfam" id="PF00082">
    <property type="entry name" value="Peptidase_S8"/>
    <property type="match status" value="1"/>
</dbReference>
<dbReference type="AlphaFoldDB" id="A0AAW2SHZ8"/>
<dbReference type="Gene3D" id="3.50.30.30">
    <property type="match status" value="1"/>
</dbReference>
<evidence type="ECO:0000313" key="5">
    <source>
        <dbReference type="EMBL" id="KAL0391286.1"/>
    </source>
</evidence>
<evidence type="ECO:0000256" key="2">
    <source>
        <dbReference type="ARBA" id="ARBA00022729"/>
    </source>
</evidence>
<proteinExistence type="inferred from homology"/>
<evidence type="ECO:0000256" key="1">
    <source>
        <dbReference type="ARBA" id="ARBA00011073"/>
    </source>
</evidence>
<dbReference type="InterPro" id="IPR045051">
    <property type="entry name" value="SBT"/>
</dbReference>
<dbReference type="InterPro" id="IPR036852">
    <property type="entry name" value="Peptidase_S8/S53_dom_sf"/>
</dbReference>
<dbReference type="PANTHER" id="PTHR10795">
    <property type="entry name" value="PROPROTEIN CONVERTASE SUBTILISIN/KEXIN"/>
    <property type="match status" value="1"/>
</dbReference>
<evidence type="ECO:0000259" key="4">
    <source>
        <dbReference type="Pfam" id="PF00082"/>
    </source>
</evidence>
<dbReference type="GO" id="GO:0006508">
    <property type="term" value="P:proteolysis"/>
    <property type="evidence" value="ECO:0007669"/>
    <property type="project" value="UniProtKB-KW"/>
</dbReference>
<dbReference type="Gene3D" id="3.40.50.200">
    <property type="entry name" value="Peptidase S8/S53 domain"/>
    <property type="match status" value="2"/>
</dbReference>
<name>A0AAW2SHZ8_9LAMI</name>
<keyword evidence="5" id="KW-0378">Hydrolase</keyword>
<feature type="non-terminal residue" evidence="5">
    <location>
        <position position="1"/>
    </location>
</feature>
<feature type="region of interest" description="Disordered" evidence="3">
    <location>
        <begin position="121"/>
        <end position="148"/>
    </location>
</feature>
<sequence>HVASTAAGRPVSGASYYGLAKGTAKGGSPGSRIAMYRVCPDHFCSGSAILKGYDDAIADGVDVLSVSLVDNAAPWILTVGATTIDRDFESDVVLGGNKVIKGGAINFSDLNKSPVYPLIDGRSAKSESSQQGDDDARYNMNKNSYVLN</sequence>
<comment type="caution">
    <text evidence="5">The sequence shown here is derived from an EMBL/GenBank/DDBJ whole genome shotgun (WGS) entry which is preliminary data.</text>
</comment>
<dbReference type="GO" id="GO:0004252">
    <property type="term" value="F:serine-type endopeptidase activity"/>
    <property type="evidence" value="ECO:0007669"/>
    <property type="project" value="InterPro"/>
</dbReference>
<accession>A0AAW2SHZ8</accession>
<reference evidence="5" key="2">
    <citation type="journal article" date="2024" name="Plant">
        <title>Genomic evolution and insights into agronomic trait innovations of Sesamum species.</title>
        <authorList>
            <person name="Miao H."/>
            <person name="Wang L."/>
            <person name="Qu L."/>
            <person name="Liu H."/>
            <person name="Sun Y."/>
            <person name="Le M."/>
            <person name="Wang Q."/>
            <person name="Wei S."/>
            <person name="Zheng Y."/>
            <person name="Lin W."/>
            <person name="Duan Y."/>
            <person name="Cao H."/>
            <person name="Xiong S."/>
            <person name="Wang X."/>
            <person name="Wei L."/>
            <person name="Li C."/>
            <person name="Ma Q."/>
            <person name="Ju M."/>
            <person name="Zhao R."/>
            <person name="Li G."/>
            <person name="Mu C."/>
            <person name="Tian Q."/>
            <person name="Mei H."/>
            <person name="Zhang T."/>
            <person name="Gao T."/>
            <person name="Zhang H."/>
        </authorList>
    </citation>
    <scope>NUCLEOTIDE SEQUENCE</scope>
    <source>
        <strain evidence="5">KEN1</strain>
    </source>
</reference>
<reference evidence="5" key="1">
    <citation type="submission" date="2020-06" db="EMBL/GenBank/DDBJ databases">
        <authorList>
            <person name="Li T."/>
            <person name="Hu X."/>
            <person name="Zhang T."/>
            <person name="Song X."/>
            <person name="Zhang H."/>
            <person name="Dai N."/>
            <person name="Sheng W."/>
            <person name="Hou X."/>
            <person name="Wei L."/>
        </authorList>
    </citation>
    <scope>NUCLEOTIDE SEQUENCE</scope>
    <source>
        <strain evidence="5">KEN1</strain>
        <tissue evidence="5">Leaf</tissue>
    </source>
</reference>
<keyword evidence="5" id="KW-0645">Protease</keyword>
<dbReference type="EMBL" id="JACGWN010000042">
    <property type="protein sequence ID" value="KAL0391286.1"/>
    <property type="molecule type" value="Genomic_DNA"/>
</dbReference>
<dbReference type="SUPFAM" id="SSF52743">
    <property type="entry name" value="Subtilisin-like"/>
    <property type="match status" value="1"/>
</dbReference>